<dbReference type="AlphaFoldDB" id="A0A502GB29"/>
<dbReference type="OrthoDB" id="9791866at2"/>
<reference evidence="2 3" key="1">
    <citation type="journal article" date="2019" name="Environ. Microbiol.">
        <title>Species interactions and distinct microbial communities in high Arctic permafrost affected cryosols are associated with the CH4 and CO2 gas fluxes.</title>
        <authorList>
            <person name="Altshuler I."/>
            <person name="Hamel J."/>
            <person name="Turney S."/>
            <person name="Magnuson E."/>
            <person name="Levesque R."/>
            <person name="Greer C."/>
            <person name="Whyte L.G."/>
        </authorList>
    </citation>
    <scope>NUCLEOTIDE SEQUENCE [LARGE SCALE GENOMIC DNA]</scope>
    <source>
        <strain evidence="2 3">E4</strain>
    </source>
</reference>
<dbReference type="Gene3D" id="3.60.21.10">
    <property type="match status" value="1"/>
</dbReference>
<protein>
    <recommendedName>
        <fullName evidence="1">Calcineurin-like phosphoesterase domain-containing protein</fullName>
    </recommendedName>
</protein>
<sequence>MTLLPEHYVLSLPQQQALGKVSTLYQTPEIRSSSPVRTTLRFGLIADPQYADVPPDLENNRYYRHSLSKLSAAITELNALPLEFVVTLGDLVDRDWSSYEQLLPLYDGLHHPHAALIGNHDAQVISDHLAAQSPALGLPKSYYQFTLPGYRFLVLDGNDVSLYCNHANGDDRQLAEFMLEDLIECQQSQAQPWNGAVGAQQLAWIEQNLQQAKRLGEMVIVFGHYPLTPINSHNLWNCETLLELLCEYQVRAYFAGHDHRGGYDRIGSTDFITLKGMLDGADSLPFASVELQNGELMIHGYGPEISRVLPAVATD</sequence>
<dbReference type="SUPFAM" id="SSF56300">
    <property type="entry name" value="Metallo-dependent phosphatases"/>
    <property type="match status" value="1"/>
</dbReference>
<dbReference type="InterPro" id="IPR029052">
    <property type="entry name" value="Metallo-depent_PP-like"/>
</dbReference>
<evidence type="ECO:0000313" key="3">
    <source>
        <dbReference type="Proteomes" id="UP000317663"/>
    </source>
</evidence>
<dbReference type="InterPro" id="IPR004843">
    <property type="entry name" value="Calcineurin-like_PHP"/>
</dbReference>
<dbReference type="GO" id="GO:0047631">
    <property type="term" value="F:ADP-ribose diphosphatase activity"/>
    <property type="evidence" value="ECO:0007669"/>
    <property type="project" value="TreeGrafter"/>
</dbReference>
<dbReference type="Pfam" id="PF00149">
    <property type="entry name" value="Metallophos"/>
    <property type="match status" value="1"/>
</dbReference>
<proteinExistence type="predicted"/>
<organism evidence="2 3">
    <name type="scientific">Ewingella americana</name>
    <dbReference type="NCBI Taxonomy" id="41202"/>
    <lineage>
        <taxon>Bacteria</taxon>
        <taxon>Pseudomonadati</taxon>
        <taxon>Pseudomonadota</taxon>
        <taxon>Gammaproteobacteria</taxon>
        <taxon>Enterobacterales</taxon>
        <taxon>Yersiniaceae</taxon>
        <taxon>Ewingella</taxon>
    </lineage>
</organism>
<comment type="caution">
    <text evidence="2">The sequence shown here is derived from an EMBL/GenBank/DDBJ whole genome shotgun (WGS) entry which is preliminary data.</text>
</comment>
<dbReference type="PANTHER" id="PTHR16509:SF8">
    <property type="entry name" value="MANGANESE-DEPENDENT ADP-RIBOSE_CDP-ALCOHOL DIPHOSPHATASE"/>
    <property type="match status" value="1"/>
</dbReference>
<dbReference type="RefSeq" id="WP_140474253.1">
    <property type="nucleotide sequence ID" value="NZ_RCZD01000010.1"/>
</dbReference>
<dbReference type="PANTHER" id="PTHR16509">
    <property type="match status" value="1"/>
</dbReference>
<dbReference type="GO" id="GO:0030145">
    <property type="term" value="F:manganese ion binding"/>
    <property type="evidence" value="ECO:0007669"/>
    <property type="project" value="TreeGrafter"/>
</dbReference>
<dbReference type="GO" id="GO:0047734">
    <property type="term" value="F:CDP-glycerol diphosphatase activity"/>
    <property type="evidence" value="ECO:0007669"/>
    <property type="project" value="TreeGrafter"/>
</dbReference>
<evidence type="ECO:0000259" key="1">
    <source>
        <dbReference type="Pfam" id="PF00149"/>
    </source>
</evidence>
<keyword evidence="3" id="KW-1185">Reference proteome</keyword>
<evidence type="ECO:0000313" key="2">
    <source>
        <dbReference type="EMBL" id="TPG58882.1"/>
    </source>
</evidence>
<accession>A0A502GB29</accession>
<feature type="domain" description="Calcineurin-like phosphoesterase" evidence="1">
    <location>
        <begin position="41"/>
        <end position="260"/>
    </location>
</feature>
<dbReference type="Proteomes" id="UP000317663">
    <property type="component" value="Unassembled WGS sequence"/>
</dbReference>
<dbReference type="EMBL" id="RCZD01000010">
    <property type="protein sequence ID" value="TPG58882.1"/>
    <property type="molecule type" value="Genomic_DNA"/>
</dbReference>
<name>A0A502GB29_9GAMM</name>
<dbReference type="GO" id="GO:0008663">
    <property type="term" value="F:2',3'-cyclic-nucleotide 2'-phosphodiesterase activity"/>
    <property type="evidence" value="ECO:0007669"/>
    <property type="project" value="TreeGrafter"/>
</dbReference>
<gene>
    <name evidence="2" type="ORF">EAH77_18420</name>
</gene>